<protein>
    <submittedName>
        <fullName evidence="1">Uncharacterized protein</fullName>
    </submittedName>
</protein>
<evidence type="ECO:0000313" key="2">
    <source>
        <dbReference type="Proteomes" id="UP001596317"/>
    </source>
</evidence>
<dbReference type="RefSeq" id="WP_380059375.1">
    <property type="nucleotide sequence ID" value="NZ_JBHSWB010000004.1"/>
</dbReference>
<comment type="caution">
    <text evidence="1">The sequence shown here is derived from an EMBL/GenBank/DDBJ whole genome shotgun (WGS) entry which is preliminary data.</text>
</comment>
<proteinExistence type="predicted"/>
<gene>
    <name evidence="1" type="ORF">ACFP90_27960</name>
</gene>
<dbReference type="Proteomes" id="UP001596317">
    <property type="component" value="Unassembled WGS sequence"/>
</dbReference>
<keyword evidence="2" id="KW-1185">Reference proteome</keyword>
<organism evidence="1 2">
    <name type="scientific">Deinococcus multiflagellatus</name>
    <dbReference type="NCBI Taxonomy" id="1656887"/>
    <lineage>
        <taxon>Bacteria</taxon>
        <taxon>Thermotogati</taxon>
        <taxon>Deinococcota</taxon>
        <taxon>Deinococci</taxon>
        <taxon>Deinococcales</taxon>
        <taxon>Deinococcaceae</taxon>
        <taxon>Deinococcus</taxon>
    </lineage>
</organism>
<accession>A0ABW1ZVA6</accession>
<name>A0ABW1ZVA6_9DEIO</name>
<dbReference type="EMBL" id="JBHSWB010000004">
    <property type="protein sequence ID" value="MFC6663832.1"/>
    <property type="molecule type" value="Genomic_DNA"/>
</dbReference>
<evidence type="ECO:0000313" key="1">
    <source>
        <dbReference type="EMBL" id="MFC6663832.1"/>
    </source>
</evidence>
<sequence>MSRLTPRRCPDALRLSPDRTQWHLTTPTEPDLPLIRLEREDRLVLQAELETAEGKRPVCSRCW</sequence>
<reference evidence="2" key="1">
    <citation type="journal article" date="2019" name="Int. J. Syst. Evol. Microbiol.">
        <title>The Global Catalogue of Microorganisms (GCM) 10K type strain sequencing project: providing services to taxonomists for standard genome sequencing and annotation.</title>
        <authorList>
            <consortium name="The Broad Institute Genomics Platform"/>
            <consortium name="The Broad Institute Genome Sequencing Center for Infectious Disease"/>
            <person name="Wu L."/>
            <person name="Ma J."/>
        </authorList>
    </citation>
    <scope>NUCLEOTIDE SEQUENCE [LARGE SCALE GENOMIC DNA]</scope>
    <source>
        <strain evidence="2">CCUG 63830</strain>
    </source>
</reference>